<dbReference type="Proteomes" id="UP000469558">
    <property type="component" value="Unassembled WGS sequence"/>
</dbReference>
<dbReference type="PANTHER" id="PTHR47843:SF2">
    <property type="entry name" value="BTB DOMAIN-CONTAINING PROTEIN"/>
    <property type="match status" value="1"/>
</dbReference>
<name>A0A8T9C3M1_9HELO</name>
<dbReference type="EMBL" id="QGMK01001319">
    <property type="protein sequence ID" value="TVY71185.1"/>
    <property type="molecule type" value="Genomic_DNA"/>
</dbReference>
<feature type="region of interest" description="Disordered" evidence="1">
    <location>
        <begin position="256"/>
        <end position="278"/>
    </location>
</feature>
<evidence type="ECO:0000313" key="2">
    <source>
        <dbReference type="EMBL" id="TVY71185.1"/>
    </source>
</evidence>
<evidence type="ECO:0000256" key="1">
    <source>
        <dbReference type="SAM" id="MobiDB-lite"/>
    </source>
</evidence>
<reference evidence="2 3" key="1">
    <citation type="submission" date="2018-05" db="EMBL/GenBank/DDBJ databases">
        <title>Genome sequencing and assembly of the regulated plant pathogen Lachnellula willkommii and related sister species for the development of diagnostic species identification markers.</title>
        <authorList>
            <person name="Giroux E."/>
            <person name="Bilodeau G."/>
        </authorList>
    </citation>
    <scope>NUCLEOTIDE SEQUENCE [LARGE SCALE GENOMIC DNA]</scope>
    <source>
        <strain evidence="2 3">CBS 268.59</strain>
    </source>
</reference>
<evidence type="ECO:0008006" key="4">
    <source>
        <dbReference type="Google" id="ProtNLM"/>
    </source>
</evidence>
<evidence type="ECO:0000313" key="3">
    <source>
        <dbReference type="Proteomes" id="UP000469558"/>
    </source>
</evidence>
<accession>A0A8T9C3M1</accession>
<dbReference type="CDD" id="cd18186">
    <property type="entry name" value="BTB_POZ_ZBTB_KLHL-like"/>
    <property type="match status" value="1"/>
</dbReference>
<protein>
    <recommendedName>
        <fullName evidence="4">BTB domain-containing protein</fullName>
    </recommendedName>
</protein>
<dbReference type="PANTHER" id="PTHR47843">
    <property type="entry name" value="BTB DOMAIN-CONTAINING PROTEIN-RELATED"/>
    <property type="match status" value="1"/>
</dbReference>
<dbReference type="AlphaFoldDB" id="A0A8T9C3M1"/>
<gene>
    <name evidence="2" type="ORF">LSUE1_G008209</name>
</gene>
<feature type="compositionally biased region" description="Basic and acidic residues" evidence="1">
    <location>
        <begin position="213"/>
        <end position="230"/>
    </location>
</feature>
<feature type="region of interest" description="Disordered" evidence="1">
    <location>
        <begin position="211"/>
        <end position="232"/>
    </location>
</feature>
<organism evidence="2 3">
    <name type="scientific">Lachnellula suecica</name>
    <dbReference type="NCBI Taxonomy" id="602035"/>
    <lineage>
        <taxon>Eukaryota</taxon>
        <taxon>Fungi</taxon>
        <taxon>Dikarya</taxon>
        <taxon>Ascomycota</taxon>
        <taxon>Pezizomycotina</taxon>
        <taxon>Leotiomycetes</taxon>
        <taxon>Helotiales</taxon>
        <taxon>Lachnaceae</taxon>
        <taxon>Lachnellula</taxon>
    </lineage>
</organism>
<dbReference type="InterPro" id="IPR011333">
    <property type="entry name" value="SKP1/BTB/POZ_sf"/>
</dbReference>
<dbReference type="SUPFAM" id="SSF54695">
    <property type="entry name" value="POZ domain"/>
    <property type="match status" value="1"/>
</dbReference>
<dbReference type="Gene3D" id="3.30.710.10">
    <property type="entry name" value="Potassium Channel Kv1.1, Chain A"/>
    <property type="match status" value="1"/>
</dbReference>
<keyword evidence="3" id="KW-1185">Reference proteome</keyword>
<sequence>MPSPPVFAAAFNSEFIEGQTQIYRPEDTDPQVFRLLTQWMYTKSLRYISPGSEAEGQQHLHNLQLAIHLWVLADRFCIPPLQNHAMVDIVSIAYHYQTYPIHSLNFVWENTATGSPLRHYLLDFAALGIDAAGFQASRNESPREMLLELTMNFAQALKQFNVPLVPVVAESYYIAVGAENREPIAAEAEAISISDPETTIGSTEMADFIAPRTESDSRPSHSSGSDERCGDVGAAVRNHGSAIDDDVVRPVQISLASTEAEDQSEHTSSAPIDSIVDPPVAKNSTVGADTLRRLQIMEKYERDLETAGLVLDKLEWKSEARKCTHA</sequence>
<dbReference type="OrthoDB" id="194443at2759"/>
<comment type="caution">
    <text evidence="2">The sequence shown here is derived from an EMBL/GenBank/DDBJ whole genome shotgun (WGS) entry which is preliminary data.</text>
</comment>
<proteinExistence type="predicted"/>